<dbReference type="FunFam" id="1.20.5.110:FF:000040">
    <property type="entry name" value="SNAP25 homologous protein SNAP33"/>
    <property type="match status" value="1"/>
</dbReference>
<dbReference type="Gene3D" id="1.20.5.110">
    <property type="match status" value="2"/>
</dbReference>
<dbReference type="SUPFAM" id="SSF58038">
    <property type="entry name" value="SNARE fusion complex"/>
    <property type="match status" value="2"/>
</dbReference>
<dbReference type="CDD" id="cd15841">
    <property type="entry name" value="SNARE_Qc"/>
    <property type="match status" value="1"/>
</dbReference>
<dbReference type="PROSITE" id="PS50192">
    <property type="entry name" value="T_SNARE"/>
    <property type="match status" value="1"/>
</dbReference>
<organism evidence="8 9">
    <name type="scientific">Striga hermonthica</name>
    <name type="common">Purple witchweed</name>
    <name type="synonym">Buchnera hermonthica</name>
    <dbReference type="NCBI Taxonomy" id="68872"/>
    <lineage>
        <taxon>Eukaryota</taxon>
        <taxon>Viridiplantae</taxon>
        <taxon>Streptophyta</taxon>
        <taxon>Embryophyta</taxon>
        <taxon>Tracheophyta</taxon>
        <taxon>Spermatophyta</taxon>
        <taxon>Magnoliopsida</taxon>
        <taxon>eudicotyledons</taxon>
        <taxon>Gunneridae</taxon>
        <taxon>Pentapetalae</taxon>
        <taxon>asterids</taxon>
        <taxon>lamiids</taxon>
        <taxon>Lamiales</taxon>
        <taxon>Orobanchaceae</taxon>
        <taxon>Buchnereae</taxon>
        <taxon>Striga</taxon>
    </lineage>
</organism>
<feature type="region of interest" description="Disordered" evidence="6">
    <location>
        <begin position="209"/>
        <end position="228"/>
    </location>
</feature>
<feature type="compositionally biased region" description="Polar residues" evidence="6">
    <location>
        <begin position="212"/>
        <end position="221"/>
    </location>
</feature>
<dbReference type="GO" id="GO:0005886">
    <property type="term" value="C:plasma membrane"/>
    <property type="evidence" value="ECO:0007669"/>
    <property type="project" value="TreeGrafter"/>
</dbReference>
<keyword evidence="5" id="KW-0472">Membrane</keyword>
<accession>A0A9N7R906</accession>
<evidence type="ECO:0000256" key="2">
    <source>
        <dbReference type="ARBA" id="ARBA00009480"/>
    </source>
</evidence>
<dbReference type="InterPro" id="IPR044766">
    <property type="entry name" value="NPSN/SNAP25-like_N_SNARE"/>
</dbReference>
<comment type="subcellular location">
    <subcellularLocation>
        <location evidence="1">Membrane</location>
    </subcellularLocation>
</comment>
<comment type="caution">
    <text evidence="8">The sequence shown here is derived from an EMBL/GenBank/DDBJ whole genome shotgun (WGS) entry which is preliminary data.</text>
</comment>
<dbReference type="CDD" id="cd15861">
    <property type="entry name" value="SNARE_SNAP25N_23N_29N_SEC9N"/>
    <property type="match status" value="1"/>
</dbReference>
<dbReference type="PANTHER" id="PTHR19305:SF9">
    <property type="entry name" value="SYNAPTOSOMAL-ASSOCIATED PROTEIN 29"/>
    <property type="match status" value="1"/>
</dbReference>
<dbReference type="OrthoDB" id="19261at2759"/>
<keyword evidence="9" id="KW-1185">Reference proteome</keyword>
<protein>
    <submittedName>
        <fullName evidence="8">SNAP25 homologous protein SNAP33</fullName>
    </submittedName>
</protein>
<comment type="similarity">
    <text evidence="2">Belongs to the SNAP-25 family.</text>
</comment>
<evidence type="ECO:0000313" key="8">
    <source>
        <dbReference type="EMBL" id="CAA0820880.1"/>
    </source>
</evidence>
<evidence type="ECO:0000259" key="7">
    <source>
        <dbReference type="PROSITE" id="PS50192"/>
    </source>
</evidence>
<name>A0A9N7R906_STRHE</name>
<dbReference type="GO" id="GO:0031201">
    <property type="term" value="C:SNARE complex"/>
    <property type="evidence" value="ECO:0007669"/>
    <property type="project" value="InterPro"/>
</dbReference>
<evidence type="ECO:0000256" key="5">
    <source>
        <dbReference type="ARBA" id="ARBA00023136"/>
    </source>
</evidence>
<keyword evidence="3" id="KW-0813">Transport</keyword>
<dbReference type="EMBL" id="CACSLK010020742">
    <property type="protein sequence ID" value="CAA0820880.1"/>
    <property type="molecule type" value="Genomic_DNA"/>
</dbReference>
<keyword evidence="4" id="KW-0653">Protein transport</keyword>
<evidence type="ECO:0000313" key="9">
    <source>
        <dbReference type="Proteomes" id="UP001153555"/>
    </source>
</evidence>
<dbReference type="AlphaFoldDB" id="A0A9N7R906"/>
<evidence type="ECO:0000256" key="3">
    <source>
        <dbReference type="ARBA" id="ARBA00022448"/>
    </source>
</evidence>
<reference evidence="8" key="1">
    <citation type="submission" date="2019-12" db="EMBL/GenBank/DDBJ databases">
        <authorList>
            <person name="Scholes J."/>
        </authorList>
    </citation>
    <scope>NUCLEOTIDE SEQUENCE</scope>
</reference>
<dbReference type="PANTHER" id="PTHR19305">
    <property type="entry name" value="SYNAPTOSOMAL ASSOCIATED PROTEIN"/>
    <property type="match status" value="1"/>
</dbReference>
<dbReference type="SMART" id="SM00397">
    <property type="entry name" value="t_SNARE"/>
    <property type="match status" value="2"/>
</dbReference>
<evidence type="ECO:0000256" key="1">
    <source>
        <dbReference type="ARBA" id="ARBA00004370"/>
    </source>
</evidence>
<dbReference type="Proteomes" id="UP001153555">
    <property type="component" value="Unassembled WGS sequence"/>
</dbReference>
<dbReference type="GO" id="GO:0016192">
    <property type="term" value="P:vesicle-mediated transport"/>
    <property type="evidence" value="ECO:0007669"/>
    <property type="project" value="UniProtKB-ARBA"/>
</dbReference>
<feature type="region of interest" description="Disordered" evidence="6">
    <location>
        <begin position="1"/>
        <end position="73"/>
    </location>
</feature>
<feature type="compositionally biased region" description="Polar residues" evidence="6">
    <location>
        <begin position="38"/>
        <end position="61"/>
    </location>
</feature>
<dbReference type="GO" id="GO:0015031">
    <property type="term" value="P:protein transport"/>
    <property type="evidence" value="ECO:0007669"/>
    <property type="project" value="UniProtKB-KW"/>
</dbReference>
<dbReference type="FunFam" id="1.20.5.110:FF:000031">
    <property type="entry name" value="SNAP25 homologous protein SNAP33"/>
    <property type="match status" value="1"/>
</dbReference>
<evidence type="ECO:0000256" key="6">
    <source>
        <dbReference type="SAM" id="MobiDB-lite"/>
    </source>
</evidence>
<dbReference type="InterPro" id="IPR000727">
    <property type="entry name" value="T_SNARE_dom"/>
</dbReference>
<evidence type="ECO:0000256" key="4">
    <source>
        <dbReference type="ARBA" id="ARBA00022927"/>
    </source>
</evidence>
<dbReference type="GO" id="GO:0005484">
    <property type="term" value="F:SNAP receptor activity"/>
    <property type="evidence" value="ECO:0007669"/>
    <property type="project" value="InterPro"/>
</dbReference>
<feature type="domain" description="T-SNARE coiled-coil homology" evidence="7">
    <location>
        <begin position="236"/>
        <end position="298"/>
    </location>
</feature>
<gene>
    <name evidence="8" type="ORF">SHERM_18882</name>
</gene>
<proteinExistence type="inferred from homology"/>
<sequence length="301" mass="33626">MAGLNRSPVYSKQHSASPRLPLSTRTNPFDSDDEVDNSNKTIKTSGRTSSEPSLHMSTNPFDESPVKGSYSAQSYLSSADNSRYKNDFRDFGGIENQTVQELENYSMYKAQETTKTVKNCLKLAEDIREDATKTLVTLHQQGEQITRTHKAAADIEHDLSRGEKLLGSLGGLFSKTWKPKMSRPITGPIITKDDPVQRKVNHLEQRERLGLTSASKGQSRAHTLPPEPTNALQKVEVEKAKQDDALSDLSNLLLDLKDMAMDMGSEIDRQNKALSHVEDDVDELNFRVKGANQRTRRLLGK</sequence>